<dbReference type="PANTHER" id="PTHR11690">
    <property type="entry name" value="AMILORIDE-SENSITIVE SODIUM CHANNEL-RELATED"/>
    <property type="match status" value="1"/>
</dbReference>
<dbReference type="RefSeq" id="XP_029345801.1">
    <property type="nucleotide sequence ID" value="XM_029489941.1"/>
</dbReference>
<dbReference type="OrthoDB" id="6021021at2759"/>
<sequence>MFIENTKSAIQEIPFPMITICPSSQMRKSVWEKYSDTNSSYWKNLQQYRSLTCSSYVYASGLKGYAEHYLDINWFRQIMKDCAISCSEVFQSEVEWQNTTLSNFCQFVQPVLGIFGLCFAINMMPVYQILNDANYQGSKWTFDDGYSLFSDKDVLFSITPARTSGVSYYHRLRLKLHTTENEFSACPNNDFNEDFFLVIISNPGELHNMYKTRSYVASDTYQKIQITPFVKKMNSDLMWRSLKIRKCYLHNERKLSIFRLYTESNCNEECRINITISMCGCVHYNSAFLVTSGVKLCGPAKRSCVQKAIRNKKYLKY</sequence>
<evidence type="ECO:0000256" key="6">
    <source>
        <dbReference type="ARBA" id="ARBA00022989"/>
    </source>
</evidence>
<keyword evidence="3 12" id="KW-0813">Transport</keyword>
<comment type="subcellular location">
    <subcellularLocation>
        <location evidence="1">Membrane</location>
        <topology evidence="1">Multi-pass membrane protein</topology>
    </subcellularLocation>
</comment>
<dbReference type="Proteomes" id="UP000007819">
    <property type="component" value="Chromosome A2"/>
</dbReference>
<dbReference type="PANTHER" id="PTHR11690:SF288">
    <property type="entry name" value="AMILORIDE-SENSITIVE NA+ CHANNEL-RELATED"/>
    <property type="match status" value="1"/>
</dbReference>
<evidence type="ECO:0000256" key="11">
    <source>
        <dbReference type="ARBA" id="ARBA00023303"/>
    </source>
</evidence>
<evidence type="ECO:0000256" key="12">
    <source>
        <dbReference type="RuleBase" id="RU000679"/>
    </source>
</evidence>
<evidence type="ECO:0000256" key="10">
    <source>
        <dbReference type="ARBA" id="ARBA00023201"/>
    </source>
</evidence>
<protein>
    <submittedName>
        <fullName evidence="13">Uncharacterized protein</fullName>
    </submittedName>
</protein>
<reference evidence="14" key="1">
    <citation type="submission" date="2010-06" db="EMBL/GenBank/DDBJ databases">
        <authorList>
            <person name="Jiang H."/>
            <person name="Abraham K."/>
            <person name="Ali S."/>
            <person name="Alsbrooks S.L."/>
            <person name="Anim B.N."/>
            <person name="Anosike U.S."/>
            <person name="Attaway T."/>
            <person name="Bandaranaike D.P."/>
            <person name="Battles P.K."/>
            <person name="Bell S.N."/>
            <person name="Bell A.V."/>
            <person name="Beltran B."/>
            <person name="Bickham C."/>
            <person name="Bustamante Y."/>
            <person name="Caleb T."/>
            <person name="Canada A."/>
            <person name="Cardenas V."/>
            <person name="Carter K."/>
            <person name="Chacko J."/>
            <person name="Chandrabose M.N."/>
            <person name="Chavez D."/>
            <person name="Chavez A."/>
            <person name="Chen L."/>
            <person name="Chu H.-S."/>
            <person name="Claassen K.J."/>
            <person name="Cockrell R."/>
            <person name="Collins M."/>
            <person name="Cooper J.A."/>
            <person name="Cree A."/>
            <person name="Curry S.M."/>
            <person name="Da Y."/>
            <person name="Dao M.D."/>
            <person name="Das B."/>
            <person name="Davila M.-L."/>
            <person name="Davy-Carroll L."/>
            <person name="Denson S."/>
            <person name="Dinh H."/>
            <person name="Ebong V.E."/>
            <person name="Edwards J.R."/>
            <person name="Egan A."/>
            <person name="El-Daye J."/>
            <person name="Escobedo L."/>
            <person name="Fernandez S."/>
            <person name="Fernando P.R."/>
            <person name="Flagg N."/>
            <person name="Forbes L.D."/>
            <person name="Fowler R.G."/>
            <person name="Fu Q."/>
            <person name="Gabisi R.A."/>
            <person name="Ganer J."/>
            <person name="Garbino Pronczuk A."/>
            <person name="Garcia R.M."/>
            <person name="Garner T."/>
            <person name="Garrett T.E."/>
            <person name="Gonzalez D.A."/>
            <person name="Hamid H."/>
            <person name="Hawkins E.S."/>
            <person name="Hirani K."/>
            <person name="Hogues M.E."/>
            <person name="Hollins B."/>
            <person name="Hsiao C.-H."/>
            <person name="Jabil R."/>
            <person name="James M.L."/>
            <person name="Jhangiani S.N."/>
            <person name="Johnson B."/>
            <person name="Johnson Q."/>
            <person name="Joshi V."/>
            <person name="Kalu J.B."/>
            <person name="Kam C."/>
            <person name="Kashfia A."/>
            <person name="Keebler J."/>
            <person name="Kisamo H."/>
            <person name="Kovar C.L."/>
            <person name="Lago L.A."/>
            <person name="Lai C.-Y."/>
            <person name="Laidlaw J."/>
            <person name="Lara F."/>
            <person name="Le T.-K."/>
            <person name="Lee S.L."/>
            <person name="Legall F.H."/>
            <person name="Lemon S.J."/>
            <person name="Lewis L.R."/>
            <person name="Li B."/>
            <person name="Liu Y."/>
            <person name="Liu Y.-S."/>
            <person name="Lopez J."/>
            <person name="Lozado R.J."/>
            <person name="Lu J."/>
            <person name="Madu R.C."/>
            <person name="Maheshwari M."/>
            <person name="Maheshwari R."/>
            <person name="Malloy K."/>
            <person name="Martinez E."/>
            <person name="Mathew T."/>
            <person name="Mercado I.C."/>
            <person name="Mercado C."/>
            <person name="Meyer B."/>
            <person name="Montgomery K."/>
            <person name="Morgan M.B."/>
            <person name="Munidasa M."/>
            <person name="Nazareth L.V."/>
            <person name="Nelson J."/>
            <person name="Ng B.M."/>
            <person name="Nguyen N.B."/>
            <person name="Nguyen P.Q."/>
            <person name="Nguyen T."/>
            <person name="Obregon M."/>
            <person name="Okwuonu G.O."/>
            <person name="Onwere C.G."/>
            <person name="Orozco G."/>
            <person name="Parra A."/>
            <person name="Patel S."/>
            <person name="Patil S."/>
            <person name="Perez A."/>
            <person name="Perez Y."/>
            <person name="Pham C."/>
            <person name="Primus E.L."/>
            <person name="Pu L.-L."/>
            <person name="Puazo M."/>
            <person name="Qin X."/>
            <person name="Quiroz J.B."/>
            <person name="Reese J."/>
            <person name="Richards S."/>
            <person name="Rives C.M."/>
            <person name="Robberts R."/>
            <person name="Ruiz S.J."/>
            <person name="Ruiz M.J."/>
            <person name="Santibanez J."/>
            <person name="Schneider B.W."/>
            <person name="Sisson I."/>
            <person name="Smith M."/>
            <person name="Sodergren E."/>
            <person name="Song X.-Z."/>
            <person name="Song B.B."/>
            <person name="Summersgill H."/>
            <person name="Thelus R."/>
            <person name="Thornton R.D."/>
            <person name="Trejos Z.Y."/>
            <person name="Usmani K."/>
            <person name="Vattathil S."/>
            <person name="Villasana D."/>
            <person name="Walker D.L."/>
            <person name="Wang S."/>
            <person name="Wang K."/>
            <person name="White C.S."/>
            <person name="Williams A.C."/>
            <person name="Williamson J."/>
            <person name="Wilson K."/>
            <person name="Woghiren I.O."/>
            <person name="Woodworth J.R."/>
            <person name="Worley K.C."/>
            <person name="Wright R.A."/>
            <person name="Wu W."/>
            <person name="Young L."/>
            <person name="Zhang L."/>
            <person name="Zhang J."/>
            <person name="Zhu Y."/>
            <person name="Muzny D.M."/>
            <person name="Weinstock G."/>
            <person name="Gibbs R.A."/>
        </authorList>
    </citation>
    <scope>NUCLEOTIDE SEQUENCE [LARGE SCALE GENOMIC DNA]</scope>
    <source>
        <strain evidence="14">LSR1</strain>
    </source>
</reference>
<keyword evidence="5 12" id="KW-0812">Transmembrane</keyword>
<evidence type="ECO:0000256" key="4">
    <source>
        <dbReference type="ARBA" id="ARBA00022461"/>
    </source>
</evidence>
<keyword evidence="11 12" id="KW-0407">Ion channel</keyword>
<evidence type="ECO:0000256" key="3">
    <source>
        <dbReference type="ARBA" id="ARBA00022448"/>
    </source>
</evidence>
<evidence type="ECO:0000256" key="1">
    <source>
        <dbReference type="ARBA" id="ARBA00004141"/>
    </source>
</evidence>
<evidence type="ECO:0000256" key="2">
    <source>
        <dbReference type="ARBA" id="ARBA00007193"/>
    </source>
</evidence>
<evidence type="ECO:0000256" key="8">
    <source>
        <dbReference type="ARBA" id="ARBA00023065"/>
    </source>
</evidence>
<evidence type="ECO:0000256" key="9">
    <source>
        <dbReference type="ARBA" id="ARBA00023136"/>
    </source>
</evidence>
<organism evidence="13 14">
    <name type="scientific">Acyrthosiphon pisum</name>
    <name type="common">Pea aphid</name>
    <dbReference type="NCBI Taxonomy" id="7029"/>
    <lineage>
        <taxon>Eukaryota</taxon>
        <taxon>Metazoa</taxon>
        <taxon>Ecdysozoa</taxon>
        <taxon>Arthropoda</taxon>
        <taxon>Hexapoda</taxon>
        <taxon>Insecta</taxon>
        <taxon>Pterygota</taxon>
        <taxon>Neoptera</taxon>
        <taxon>Paraneoptera</taxon>
        <taxon>Hemiptera</taxon>
        <taxon>Sternorrhyncha</taxon>
        <taxon>Aphidomorpha</taxon>
        <taxon>Aphidoidea</taxon>
        <taxon>Aphididae</taxon>
        <taxon>Macrosiphini</taxon>
        <taxon>Acyrthosiphon</taxon>
    </lineage>
</organism>
<keyword evidence="9" id="KW-0472">Membrane</keyword>
<keyword evidence="4 12" id="KW-0894">Sodium channel</keyword>
<evidence type="ECO:0000256" key="7">
    <source>
        <dbReference type="ARBA" id="ARBA00023053"/>
    </source>
</evidence>
<dbReference type="GO" id="GO:0015280">
    <property type="term" value="F:ligand-gated sodium channel activity"/>
    <property type="evidence" value="ECO:0007669"/>
    <property type="project" value="TreeGrafter"/>
</dbReference>
<dbReference type="Gene3D" id="1.10.287.820">
    <property type="entry name" value="Acid-sensing ion channel domain"/>
    <property type="match status" value="1"/>
</dbReference>
<dbReference type="InterPro" id="IPR001873">
    <property type="entry name" value="ENaC"/>
</dbReference>
<keyword evidence="7" id="KW-0915">Sodium</keyword>
<dbReference type="KEGG" id="api:115034145"/>
<evidence type="ECO:0000313" key="13">
    <source>
        <dbReference type="EnsemblMetazoa" id="XP_029345801.1"/>
    </source>
</evidence>
<keyword evidence="14" id="KW-1185">Reference proteome</keyword>
<reference evidence="13" key="2">
    <citation type="submission" date="2022-06" db="UniProtKB">
        <authorList>
            <consortium name="EnsemblMetazoa"/>
        </authorList>
    </citation>
    <scope>IDENTIFICATION</scope>
</reference>
<evidence type="ECO:0000256" key="5">
    <source>
        <dbReference type="ARBA" id="ARBA00022692"/>
    </source>
</evidence>
<dbReference type="AlphaFoldDB" id="A0A8R2NSW5"/>
<dbReference type="Pfam" id="PF00858">
    <property type="entry name" value="ASC"/>
    <property type="match status" value="1"/>
</dbReference>
<keyword evidence="10 12" id="KW-0739">Sodium transport</keyword>
<comment type="similarity">
    <text evidence="2 12">Belongs to the amiloride-sensitive sodium channel (TC 1.A.6) family.</text>
</comment>
<accession>A0A8R2NSW5</accession>
<keyword evidence="8 12" id="KW-0406">Ion transport</keyword>
<name>A0A8R2NSW5_ACYPI</name>
<dbReference type="GeneID" id="115034145"/>
<dbReference type="GO" id="GO:0005886">
    <property type="term" value="C:plasma membrane"/>
    <property type="evidence" value="ECO:0007669"/>
    <property type="project" value="TreeGrafter"/>
</dbReference>
<dbReference type="EnsemblMetazoa" id="XM_029489941.1">
    <property type="protein sequence ID" value="XP_029345801.1"/>
    <property type="gene ID" value="LOC115034145"/>
</dbReference>
<proteinExistence type="inferred from homology"/>
<evidence type="ECO:0000313" key="14">
    <source>
        <dbReference type="Proteomes" id="UP000007819"/>
    </source>
</evidence>
<keyword evidence="6" id="KW-1133">Transmembrane helix</keyword>